<dbReference type="EMBL" id="LT629777">
    <property type="protein sequence ID" value="SDS73293.1"/>
    <property type="molecule type" value="Genomic_DNA"/>
</dbReference>
<dbReference type="AlphaFoldDB" id="A0A1H1ULF1"/>
<name>A0A1H1ULF1_9PSED</name>
<accession>A0A1H1ULF1</accession>
<dbReference type="Proteomes" id="UP000199524">
    <property type="component" value="Chromosome I"/>
</dbReference>
<organism evidence="1 2">
    <name type="scientific">Pseudomonas asplenii</name>
    <dbReference type="NCBI Taxonomy" id="53407"/>
    <lineage>
        <taxon>Bacteria</taxon>
        <taxon>Pseudomonadati</taxon>
        <taxon>Pseudomonadota</taxon>
        <taxon>Gammaproteobacteria</taxon>
        <taxon>Pseudomonadales</taxon>
        <taxon>Pseudomonadaceae</taxon>
        <taxon>Pseudomonas</taxon>
    </lineage>
</organism>
<reference evidence="2" key="1">
    <citation type="submission" date="2016-10" db="EMBL/GenBank/DDBJ databases">
        <authorList>
            <person name="Varghese N."/>
            <person name="Submissions S."/>
        </authorList>
    </citation>
    <scope>NUCLEOTIDE SEQUENCE [LARGE SCALE GENOMIC DNA]</scope>
    <source>
        <strain evidence="2">ATCC 23835</strain>
    </source>
</reference>
<evidence type="ECO:0000313" key="2">
    <source>
        <dbReference type="Proteomes" id="UP000199524"/>
    </source>
</evidence>
<proteinExistence type="predicted"/>
<keyword evidence="2" id="KW-1185">Reference proteome</keyword>
<gene>
    <name evidence="1" type="ORF">SAMN05216598_2574</name>
</gene>
<sequence length="98" mass="10970">MARTRHPIKAIKAIKAIEEALQHAEEQGWRISVGGSHVWGKMYCPLNSQQFRCQDHCISSVFCTPRNAFSHARRLRQVVDGCVMNRVAGVPLAASPKE</sequence>
<protein>
    <submittedName>
        <fullName evidence="1">Uncharacterized protein</fullName>
    </submittedName>
</protein>
<evidence type="ECO:0000313" key="1">
    <source>
        <dbReference type="EMBL" id="SDS73293.1"/>
    </source>
</evidence>